<sequence length="87" mass="9850">MLPCLEPAVMKDDPLVDQLLLQVPLNRDVRWTAESLGLSERSFDEVAQRVLELEDEGAVDIINLSRDSAKTSKGKRRLNAIRFMRLG</sequence>
<dbReference type="Proteomes" id="UP000052052">
    <property type="component" value="Unassembled WGS sequence"/>
</dbReference>
<dbReference type="AlphaFoldDB" id="A0A0R0CNL6"/>
<accession>A0A0R0CNL6</accession>
<protein>
    <submittedName>
        <fullName evidence="1">Uncharacterized protein</fullName>
    </submittedName>
</protein>
<comment type="caution">
    <text evidence="1">The sequence shown here is derived from an EMBL/GenBank/DDBJ whole genome shotgun (WGS) entry which is preliminary data.</text>
</comment>
<proteinExistence type="predicted"/>
<keyword evidence="2" id="KW-1185">Reference proteome</keyword>
<organism evidence="1 2">
    <name type="scientific">Pseudoxanthomonas dokdonensis</name>
    <dbReference type="NCBI Taxonomy" id="344882"/>
    <lineage>
        <taxon>Bacteria</taxon>
        <taxon>Pseudomonadati</taxon>
        <taxon>Pseudomonadota</taxon>
        <taxon>Gammaproteobacteria</taxon>
        <taxon>Lysobacterales</taxon>
        <taxon>Lysobacteraceae</taxon>
        <taxon>Pseudoxanthomonas</taxon>
    </lineage>
</organism>
<gene>
    <name evidence="1" type="ORF">ABB29_04875</name>
</gene>
<reference evidence="1 2" key="1">
    <citation type="submission" date="2015-05" db="EMBL/GenBank/DDBJ databases">
        <title>Genome sequencing and analysis of members of genus Stenotrophomonas.</title>
        <authorList>
            <person name="Patil P.P."/>
            <person name="Midha S."/>
            <person name="Patil P.B."/>
        </authorList>
    </citation>
    <scope>NUCLEOTIDE SEQUENCE [LARGE SCALE GENOMIC DNA]</scope>
    <source>
        <strain evidence="1 2">DSM 21858</strain>
    </source>
</reference>
<dbReference type="EMBL" id="LDJL01000004">
    <property type="protein sequence ID" value="KRG71147.1"/>
    <property type="molecule type" value="Genomic_DNA"/>
</dbReference>
<name>A0A0R0CNL6_9GAMM</name>
<evidence type="ECO:0000313" key="2">
    <source>
        <dbReference type="Proteomes" id="UP000052052"/>
    </source>
</evidence>
<dbReference type="PATRIC" id="fig|344882.3.peg.2312"/>
<evidence type="ECO:0000313" key="1">
    <source>
        <dbReference type="EMBL" id="KRG71147.1"/>
    </source>
</evidence>